<evidence type="ECO:0008006" key="4">
    <source>
        <dbReference type="Google" id="ProtNLM"/>
    </source>
</evidence>
<proteinExistence type="predicted"/>
<dbReference type="InterPro" id="IPR011989">
    <property type="entry name" value="ARM-like"/>
</dbReference>
<sequence length="206" mass="22370">MLMKKYLIALIVGVAAIAIFAIYGLNSGPKPAPASETVVATPAPAPLPALSQGKAPKMEHKESAYTGPKRIVLDGTPVEINGKQMDLSQFVQRAEPGDIEGAIAMYRDETDPTEKINRLADLAYQPAGAKKIHTALVEALQNTDENTREAAFEAIIVYEDKAMIPALERLAQESNSDITRIKAKEAIELLNSPSYSELYFESKAKK</sequence>
<dbReference type="Gene3D" id="1.25.10.10">
    <property type="entry name" value="Leucine-rich Repeat Variant"/>
    <property type="match status" value="1"/>
</dbReference>
<reference evidence="2" key="1">
    <citation type="journal article" date="2014" name="Int. J. Syst. Evol. Microbiol.">
        <title>Complete genome sequence of Corynebacterium casei LMG S-19264T (=DSM 44701T), isolated from a smear-ripened cheese.</title>
        <authorList>
            <consortium name="US DOE Joint Genome Institute (JGI-PGF)"/>
            <person name="Walter F."/>
            <person name="Albersmeier A."/>
            <person name="Kalinowski J."/>
            <person name="Ruckert C."/>
        </authorList>
    </citation>
    <scope>NUCLEOTIDE SEQUENCE</scope>
    <source>
        <strain evidence="2">KCTC 12870</strain>
    </source>
</reference>
<dbReference type="AlphaFoldDB" id="A0A8J3GDK3"/>
<accession>A0A8J3GDK3</accession>
<keyword evidence="3" id="KW-1185">Reference proteome</keyword>
<comment type="caution">
    <text evidence="2">The sequence shown here is derived from an EMBL/GenBank/DDBJ whole genome shotgun (WGS) entry which is preliminary data.</text>
</comment>
<dbReference type="EMBL" id="BMXG01000016">
    <property type="protein sequence ID" value="GHC07058.1"/>
    <property type="molecule type" value="Genomic_DNA"/>
</dbReference>
<organism evidence="2 3">
    <name type="scientific">Cerasicoccus arenae</name>
    <dbReference type="NCBI Taxonomy" id="424488"/>
    <lineage>
        <taxon>Bacteria</taxon>
        <taxon>Pseudomonadati</taxon>
        <taxon>Verrucomicrobiota</taxon>
        <taxon>Opitutia</taxon>
        <taxon>Puniceicoccales</taxon>
        <taxon>Cerasicoccaceae</taxon>
        <taxon>Cerasicoccus</taxon>
    </lineage>
</organism>
<protein>
    <recommendedName>
        <fullName evidence="4">HEAT repeat domain-containing protein</fullName>
    </recommendedName>
</protein>
<dbReference type="SUPFAM" id="SSF48371">
    <property type="entry name" value="ARM repeat"/>
    <property type="match status" value="1"/>
</dbReference>
<dbReference type="InterPro" id="IPR016024">
    <property type="entry name" value="ARM-type_fold"/>
</dbReference>
<dbReference type="Pfam" id="PF13646">
    <property type="entry name" value="HEAT_2"/>
    <property type="match status" value="1"/>
</dbReference>
<evidence type="ECO:0000313" key="2">
    <source>
        <dbReference type="EMBL" id="GHC07058.1"/>
    </source>
</evidence>
<reference evidence="2" key="2">
    <citation type="submission" date="2020-09" db="EMBL/GenBank/DDBJ databases">
        <authorList>
            <person name="Sun Q."/>
            <person name="Kim S."/>
        </authorList>
    </citation>
    <scope>NUCLEOTIDE SEQUENCE</scope>
    <source>
        <strain evidence="2">KCTC 12870</strain>
    </source>
</reference>
<keyword evidence="1" id="KW-0472">Membrane</keyword>
<keyword evidence="1" id="KW-0812">Transmembrane</keyword>
<evidence type="ECO:0000313" key="3">
    <source>
        <dbReference type="Proteomes" id="UP000642829"/>
    </source>
</evidence>
<name>A0A8J3GDK3_9BACT</name>
<keyword evidence="1" id="KW-1133">Transmembrane helix</keyword>
<feature type="transmembrane region" description="Helical" evidence="1">
    <location>
        <begin position="7"/>
        <end position="25"/>
    </location>
</feature>
<evidence type="ECO:0000256" key="1">
    <source>
        <dbReference type="SAM" id="Phobius"/>
    </source>
</evidence>
<dbReference type="Proteomes" id="UP000642829">
    <property type="component" value="Unassembled WGS sequence"/>
</dbReference>
<gene>
    <name evidence="2" type="ORF">GCM10007047_25190</name>
</gene>